<sequence>MSIRSNRSSSSSTTPHNNAPTITETLRPIKITVVGDGTVGKTCLLISYTQNSFPQEYIPTVFDNHAKTLTVDGKLVGLTVWDTAGQEEYEKLRPLSYPKITQPLSLTWRSNGFPSCASTVQGRPFSSSGRRATSARSKTTPSLSQKVMGKS</sequence>
<dbReference type="SUPFAM" id="SSF52540">
    <property type="entry name" value="P-loop containing nucleoside triphosphate hydrolases"/>
    <property type="match status" value="1"/>
</dbReference>
<evidence type="ECO:0000313" key="5">
    <source>
        <dbReference type="Proteomes" id="UP000198287"/>
    </source>
</evidence>
<dbReference type="GO" id="GO:0035006">
    <property type="term" value="P:melanization defense response"/>
    <property type="evidence" value="ECO:0007669"/>
    <property type="project" value="UniProtKB-ARBA"/>
</dbReference>
<feature type="compositionally biased region" description="Low complexity" evidence="3">
    <location>
        <begin position="1"/>
        <end position="12"/>
    </location>
</feature>
<dbReference type="GO" id="GO:0035099">
    <property type="term" value="P:hemocyte migration"/>
    <property type="evidence" value="ECO:0007669"/>
    <property type="project" value="UniProtKB-ARBA"/>
</dbReference>
<dbReference type="STRING" id="158441.A0A226E0L4"/>
<gene>
    <name evidence="4" type="ORF">Fcan01_14174</name>
</gene>
<evidence type="ECO:0000256" key="3">
    <source>
        <dbReference type="SAM" id="MobiDB-lite"/>
    </source>
</evidence>
<keyword evidence="5" id="KW-1185">Reference proteome</keyword>
<dbReference type="GO" id="GO:0022412">
    <property type="term" value="P:cellular process involved in reproduction in multicellular organism"/>
    <property type="evidence" value="ECO:0007669"/>
    <property type="project" value="UniProtKB-ARBA"/>
</dbReference>
<dbReference type="EMBL" id="LNIX01000008">
    <property type="protein sequence ID" value="OXA50840.1"/>
    <property type="molecule type" value="Genomic_DNA"/>
</dbReference>
<dbReference type="Gene3D" id="3.40.50.300">
    <property type="entry name" value="P-loop containing nucleotide triphosphate hydrolases"/>
    <property type="match status" value="1"/>
</dbReference>
<evidence type="ECO:0000256" key="1">
    <source>
        <dbReference type="ARBA" id="ARBA00022741"/>
    </source>
</evidence>
<dbReference type="SMART" id="SM00175">
    <property type="entry name" value="RAB"/>
    <property type="match status" value="1"/>
</dbReference>
<feature type="region of interest" description="Disordered" evidence="3">
    <location>
        <begin position="119"/>
        <end position="151"/>
    </location>
</feature>
<dbReference type="PROSITE" id="PS51420">
    <property type="entry name" value="RHO"/>
    <property type="match status" value="1"/>
</dbReference>
<dbReference type="AlphaFoldDB" id="A0A226E0L4"/>
<dbReference type="Pfam" id="PF00071">
    <property type="entry name" value="Ras"/>
    <property type="match status" value="1"/>
</dbReference>
<keyword evidence="2" id="KW-0342">GTP-binding</keyword>
<dbReference type="InterPro" id="IPR005225">
    <property type="entry name" value="Small_GTP-bd"/>
</dbReference>
<dbReference type="GO" id="GO:0007264">
    <property type="term" value="P:small GTPase-mediated signal transduction"/>
    <property type="evidence" value="ECO:0007669"/>
    <property type="project" value="InterPro"/>
</dbReference>
<feature type="compositionally biased region" description="Low complexity" evidence="3">
    <location>
        <begin position="126"/>
        <end position="142"/>
    </location>
</feature>
<feature type="compositionally biased region" description="Polar residues" evidence="3">
    <location>
        <begin position="13"/>
        <end position="22"/>
    </location>
</feature>
<evidence type="ECO:0000256" key="2">
    <source>
        <dbReference type="ARBA" id="ARBA00023134"/>
    </source>
</evidence>
<dbReference type="GO" id="GO:0003006">
    <property type="term" value="P:developmental process involved in reproduction"/>
    <property type="evidence" value="ECO:0007669"/>
    <property type="project" value="UniProtKB-ARBA"/>
</dbReference>
<organism evidence="4 5">
    <name type="scientific">Folsomia candida</name>
    <name type="common">Springtail</name>
    <dbReference type="NCBI Taxonomy" id="158441"/>
    <lineage>
        <taxon>Eukaryota</taxon>
        <taxon>Metazoa</taxon>
        <taxon>Ecdysozoa</taxon>
        <taxon>Arthropoda</taxon>
        <taxon>Hexapoda</taxon>
        <taxon>Collembola</taxon>
        <taxon>Entomobryomorpha</taxon>
        <taxon>Isotomoidea</taxon>
        <taxon>Isotomidae</taxon>
        <taxon>Proisotominae</taxon>
        <taxon>Folsomia</taxon>
    </lineage>
</organism>
<dbReference type="NCBIfam" id="TIGR00231">
    <property type="entry name" value="small_GTP"/>
    <property type="match status" value="1"/>
</dbReference>
<name>A0A226E0L4_FOLCA</name>
<proteinExistence type="predicted"/>
<dbReference type="SMART" id="SM00173">
    <property type="entry name" value="RAS"/>
    <property type="match status" value="1"/>
</dbReference>
<dbReference type="GO" id="GO:0005525">
    <property type="term" value="F:GTP binding"/>
    <property type="evidence" value="ECO:0007669"/>
    <property type="project" value="UniProtKB-KW"/>
</dbReference>
<dbReference type="Proteomes" id="UP000198287">
    <property type="component" value="Unassembled WGS sequence"/>
</dbReference>
<dbReference type="OrthoDB" id="8830751at2759"/>
<dbReference type="PANTHER" id="PTHR24072">
    <property type="entry name" value="RHO FAMILY GTPASE"/>
    <property type="match status" value="1"/>
</dbReference>
<dbReference type="InterPro" id="IPR003578">
    <property type="entry name" value="Small_GTPase_Rho"/>
</dbReference>
<dbReference type="PRINTS" id="PR00449">
    <property type="entry name" value="RASTRNSFRMNG"/>
</dbReference>
<dbReference type="SMART" id="SM00174">
    <property type="entry name" value="RHO"/>
    <property type="match status" value="1"/>
</dbReference>
<keyword evidence="1" id="KW-0547">Nucleotide-binding</keyword>
<dbReference type="InterPro" id="IPR027417">
    <property type="entry name" value="P-loop_NTPase"/>
</dbReference>
<dbReference type="InterPro" id="IPR001806">
    <property type="entry name" value="Small_GTPase"/>
</dbReference>
<dbReference type="GO" id="GO:0001667">
    <property type="term" value="P:ameboidal-type cell migration"/>
    <property type="evidence" value="ECO:0007669"/>
    <property type="project" value="UniProtKB-ARBA"/>
</dbReference>
<protein>
    <submittedName>
        <fullName evidence="4">Ras-like GTP-binding protein RhoL</fullName>
    </submittedName>
</protein>
<comment type="caution">
    <text evidence="4">The sequence shown here is derived from an EMBL/GenBank/DDBJ whole genome shotgun (WGS) entry which is preliminary data.</text>
</comment>
<accession>A0A226E0L4</accession>
<feature type="region of interest" description="Disordered" evidence="3">
    <location>
        <begin position="1"/>
        <end position="22"/>
    </location>
</feature>
<evidence type="ECO:0000313" key="4">
    <source>
        <dbReference type="EMBL" id="OXA50840.1"/>
    </source>
</evidence>
<reference evidence="4 5" key="1">
    <citation type="submission" date="2015-12" db="EMBL/GenBank/DDBJ databases">
        <title>The genome of Folsomia candida.</title>
        <authorList>
            <person name="Faddeeva A."/>
            <person name="Derks M.F."/>
            <person name="Anvar Y."/>
            <person name="Smit S."/>
            <person name="Van Straalen N."/>
            <person name="Roelofs D."/>
        </authorList>
    </citation>
    <scope>NUCLEOTIDE SEQUENCE [LARGE SCALE GENOMIC DNA]</scope>
    <source>
        <strain evidence="4 5">VU population</strain>
        <tissue evidence="4">Whole body</tissue>
    </source>
</reference>
<dbReference type="GO" id="GO:0003924">
    <property type="term" value="F:GTPase activity"/>
    <property type="evidence" value="ECO:0007669"/>
    <property type="project" value="InterPro"/>
</dbReference>